<protein>
    <recommendedName>
        <fullName evidence="2">SF4 helicase domain-containing protein</fullName>
    </recommendedName>
</protein>
<evidence type="ECO:0000256" key="1">
    <source>
        <dbReference type="SAM" id="MobiDB-lite"/>
    </source>
</evidence>
<evidence type="ECO:0000313" key="3">
    <source>
        <dbReference type="EMBL" id="GEK57138.1"/>
    </source>
</evidence>
<dbReference type="GO" id="GO:0006260">
    <property type="term" value="P:DNA replication"/>
    <property type="evidence" value="ECO:0007669"/>
    <property type="project" value="InterPro"/>
</dbReference>
<sequence>MVEEQIISKILDNNDVHSVLKYNVNKEDFQRHGEVFDYIVDYRKKYGACPDVETVVSEFQNFDYQEAVHEPFKGLASRIKKQSAKRQSFEMLQMEAKQKYKSLEGDEFITWLGERTKQIERETSTDFSAGTNFAVNGKERKQRYEEAKETRTQRYIPFPYNALNDKMAGMELGDYILLMAYTNRGKSWIATDLGRQSWRSGFGVLHYSPELSKAQQESRIDTIDGKFNNSDLRRGQLENEQDYYDYLEQFDLSEEEQTPYIVKTMEDLPKGLTIDAIEADLEMNPNVSMVIIDGFNLMAHSGGGKSNRDAMSNTSRQLRQLFGKYGVVGLVVHQTPTSAEKENKEDDDEGERVVRPPSVDQYSETIAVVQDAATVLTFDQHDGIGKLLVAKCREPAVGEVVDLHCDFNRGIIGEPDLTARF</sequence>
<dbReference type="Gene3D" id="3.40.50.300">
    <property type="entry name" value="P-loop containing nucleotide triphosphate hydrolases"/>
    <property type="match status" value="1"/>
</dbReference>
<proteinExistence type="predicted"/>
<gene>
    <name evidence="3" type="ORF">MHA01_00430</name>
</gene>
<dbReference type="EMBL" id="BJUN01000001">
    <property type="protein sequence ID" value="GEK57138.1"/>
    <property type="molecule type" value="Genomic_DNA"/>
</dbReference>
<dbReference type="GO" id="GO:0005524">
    <property type="term" value="F:ATP binding"/>
    <property type="evidence" value="ECO:0007669"/>
    <property type="project" value="InterPro"/>
</dbReference>
<dbReference type="Proteomes" id="UP000321051">
    <property type="component" value="Unassembled WGS sequence"/>
</dbReference>
<feature type="domain" description="SF4 helicase" evidence="2">
    <location>
        <begin position="160"/>
        <end position="398"/>
    </location>
</feature>
<keyword evidence="4" id="KW-1185">Reference proteome</keyword>
<reference evidence="3 4" key="1">
    <citation type="submission" date="2019-07" db="EMBL/GenBank/DDBJ databases">
        <title>Whole genome shotgun sequence of Marinococcus halophilus NBRC 102359.</title>
        <authorList>
            <person name="Hosoyama A."/>
            <person name="Uohara A."/>
            <person name="Ohji S."/>
            <person name="Ichikawa N."/>
        </authorList>
    </citation>
    <scope>NUCLEOTIDE SEQUENCE [LARGE SCALE GENOMIC DNA]</scope>
    <source>
        <strain evidence="3 4">NBRC 102359</strain>
    </source>
</reference>
<feature type="region of interest" description="Disordered" evidence="1">
    <location>
        <begin position="335"/>
        <end position="356"/>
    </location>
</feature>
<dbReference type="RefSeq" id="WP_094907765.1">
    <property type="nucleotide sequence ID" value="NZ_BJUN01000001.1"/>
</dbReference>
<dbReference type="GO" id="GO:0003678">
    <property type="term" value="F:DNA helicase activity"/>
    <property type="evidence" value="ECO:0007669"/>
    <property type="project" value="InterPro"/>
</dbReference>
<dbReference type="OrthoDB" id="2078427at2"/>
<dbReference type="AlphaFoldDB" id="A0A510Y1F6"/>
<evidence type="ECO:0000259" key="2">
    <source>
        <dbReference type="Pfam" id="PF03796"/>
    </source>
</evidence>
<accession>A0A510Y1F6</accession>
<dbReference type="SUPFAM" id="SSF52540">
    <property type="entry name" value="P-loop containing nucleoside triphosphate hydrolases"/>
    <property type="match status" value="1"/>
</dbReference>
<organism evidence="3 4">
    <name type="scientific">Marinococcus halophilus</name>
    <dbReference type="NCBI Taxonomy" id="1371"/>
    <lineage>
        <taxon>Bacteria</taxon>
        <taxon>Bacillati</taxon>
        <taxon>Bacillota</taxon>
        <taxon>Bacilli</taxon>
        <taxon>Bacillales</taxon>
        <taxon>Bacillaceae</taxon>
        <taxon>Marinococcus</taxon>
    </lineage>
</organism>
<dbReference type="Pfam" id="PF03796">
    <property type="entry name" value="DnaB_C"/>
    <property type="match status" value="1"/>
</dbReference>
<dbReference type="InterPro" id="IPR027417">
    <property type="entry name" value="P-loop_NTPase"/>
</dbReference>
<evidence type="ECO:0000313" key="4">
    <source>
        <dbReference type="Proteomes" id="UP000321051"/>
    </source>
</evidence>
<comment type="caution">
    <text evidence="3">The sequence shown here is derived from an EMBL/GenBank/DDBJ whole genome shotgun (WGS) entry which is preliminary data.</text>
</comment>
<dbReference type="InterPro" id="IPR007694">
    <property type="entry name" value="DNA_helicase_DnaB-like_C"/>
</dbReference>
<name>A0A510Y1F6_MARHA</name>